<reference evidence="2" key="1">
    <citation type="journal article" date="2019" name="bioRxiv">
        <title>The Genome of the Zebra Mussel, Dreissena polymorpha: A Resource for Invasive Species Research.</title>
        <authorList>
            <person name="McCartney M.A."/>
            <person name="Auch B."/>
            <person name="Kono T."/>
            <person name="Mallez S."/>
            <person name="Zhang Y."/>
            <person name="Obille A."/>
            <person name="Becker A."/>
            <person name="Abrahante J.E."/>
            <person name="Garbe J."/>
            <person name="Badalamenti J.P."/>
            <person name="Herman A."/>
            <person name="Mangelson H."/>
            <person name="Liachko I."/>
            <person name="Sullivan S."/>
            <person name="Sone E.D."/>
            <person name="Koren S."/>
            <person name="Silverstein K.A.T."/>
            <person name="Beckman K.B."/>
            <person name="Gohl D.M."/>
        </authorList>
    </citation>
    <scope>NUCLEOTIDE SEQUENCE</scope>
    <source>
        <strain evidence="2">Duluth1</strain>
        <tissue evidence="2">Whole animal</tissue>
    </source>
</reference>
<evidence type="ECO:0000256" key="1">
    <source>
        <dbReference type="SAM" id="MobiDB-lite"/>
    </source>
</evidence>
<evidence type="ECO:0000313" key="3">
    <source>
        <dbReference type="Proteomes" id="UP000828390"/>
    </source>
</evidence>
<proteinExistence type="predicted"/>
<evidence type="ECO:0000313" key="2">
    <source>
        <dbReference type="EMBL" id="KAH3851718.1"/>
    </source>
</evidence>
<organism evidence="2 3">
    <name type="scientific">Dreissena polymorpha</name>
    <name type="common">Zebra mussel</name>
    <name type="synonym">Mytilus polymorpha</name>
    <dbReference type="NCBI Taxonomy" id="45954"/>
    <lineage>
        <taxon>Eukaryota</taxon>
        <taxon>Metazoa</taxon>
        <taxon>Spiralia</taxon>
        <taxon>Lophotrochozoa</taxon>
        <taxon>Mollusca</taxon>
        <taxon>Bivalvia</taxon>
        <taxon>Autobranchia</taxon>
        <taxon>Heteroconchia</taxon>
        <taxon>Euheterodonta</taxon>
        <taxon>Imparidentia</taxon>
        <taxon>Neoheterodontei</taxon>
        <taxon>Myida</taxon>
        <taxon>Dreissenoidea</taxon>
        <taxon>Dreissenidae</taxon>
        <taxon>Dreissena</taxon>
    </lineage>
</organism>
<name>A0A9D4L5P9_DREPO</name>
<sequence length="65" mass="7654">MSRTIKVGLPVPKRSLRATSATDEEQQNEKQSRCPDQDPPNIHKSIFKQQHHPLKLTLKRQRRRL</sequence>
<accession>A0A9D4L5P9</accession>
<comment type="caution">
    <text evidence="2">The sequence shown here is derived from an EMBL/GenBank/DDBJ whole genome shotgun (WGS) entry which is preliminary data.</text>
</comment>
<keyword evidence="3" id="KW-1185">Reference proteome</keyword>
<protein>
    <submittedName>
        <fullName evidence="2">Uncharacterized protein</fullName>
    </submittedName>
</protein>
<dbReference type="EMBL" id="JAIWYP010000003">
    <property type="protein sequence ID" value="KAH3851718.1"/>
    <property type="molecule type" value="Genomic_DNA"/>
</dbReference>
<gene>
    <name evidence="2" type="ORF">DPMN_094202</name>
</gene>
<feature type="compositionally biased region" description="Basic residues" evidence="1">
    <location>
        <begin position="45"/>
        <end position="65"/>
    </location>
</feature>
<dbReference type="AlphaFoldDB" id="A0A9D4L5P9"/>
<feature type="compositionally biased region" description="Basic and acidic residues" evidence="1">
    <location>
        <begin position="27"/>
        <end position="36"/>
    </location>
</feature>
<dbReference type="Proteomes" id="UP000828390">
    <property type="component" value="Unassembled WGS sequence"/>
</dbReference>
<reference evidence="2" key="2">
    <citation type="submission" date="2020-11" db="EMBL/GenBank/DDBJ databases">
        <authorList>
            <person name="McCartney M.A."/>
            <person name="Auch B."/>
            <person name="Kono T."/>
            <person name="Mallez S."/>
            <person name="Becker A."/>
            <person name="Gohl D.M."/>
            <person name="Silverstein K.A.T."/>
            <person name="Koren S."/>
            <person name="Bechman K.B."/>
            <person name="Herman A."/>
            <person name="Abrahante J.E."/>
            <person name="Garbe J."/>
        </authorList>
    </citation>
    <scope>NUCLEOTIDE SEQUENCE</scope>
    <source>
        <strain evidence="2">Duluth1</strain>
        <tissue evidence="2">Whole animal</tissue>
    </source>
</reference>
<feature type="region of interest" description="Disordered" evidence="1">
    <location>
        <begin position="1"/>
        <end position="65"/>
    </location>
</feature>